<dbReference type="GO" id="GO:0004857">
    <property type="term" value="F:enzyme inhibitor activity"/>
    <property type="evidence" value="ECO:0007669"/>
    <property type="project" value="InterPro"/>
</dbReference>
<organism evidence="2 3">
    <name type="scientific">Glycine soja</name>
    <name type="common">Wild soybean</name>
    <dbReference type="NCBI Taxonomy" id="3848"/>
    <lineage>
        <taxon>Eukaryota</taxon>
        <taxon>Viridiplantae</taxon>
        <taxon>Streptophyta</taxon>
        <taxon>Embryophyta</taxon>
        <taxon>Tracheophyta</taxon>
        <taxon>Spermatophyta</taxon>
        <taxon>Magnoliopsida</taxon>
        <taxon>eudicotyledons</taxon>
        <taxon>Gunneridae</taxon>
        <taxon>Pentapetalae</taxon>
        <taxon>rosids</taxon>
        <taxon>fabids</taxon>
        <taxon>Fabales</taxon>
        <taxon>Fabaceae</taxon>
        <taxon>Papilionoideae</taxon>
        <taxon>50 kb inversion clade</taxon>
        <taxon>NPAAA clade</taxon>
        <taxon>indigoferoid/millettioid clade</taxon>
        <taxon>Phaseoleae</taxon>
        <taxon>Glycine</taxon>
        <taxon>Glycine subgen. Soja</taxon>
    </lineage>
</organism>
<accession>A0A445JFR5</accession>
<evidence type="ECO:0000313" key="2">
    <source>
        <dbReference type="EMBL" id="RZB97281.1"/>
    </source>
</evidence>
<dbReference type="NCBIfam" id="TIGR01614">
    <property type="entry name" value="PME_inhib"/>
    <property type="match status" value="1"/>
</dbReference>
<dbReference type="SMR" id="A0A445JFR5"/>
<evidence type="ECO:0000313" key="3">
    <source>
        <dbReference type="Proteomes" id="UP000289340"/>
    </source>
</evidence>
<dbReference type="InterPro" id="IPR035513">
    <property type="entry name" value="Invertase/methylesterase_inhib"/>
</dbReference>
<reference evidence="2 3" key="1">
    <citation type="submission" date="2018-09" db="EMBL/GenBank/DDBJ databases">
        <title>A high-quality reference genome of wild soybean provides a powerful tool to mine soybean genomes.</title>
        <authorList>
            <person name="Xie M."/>
            <person name="Chung C.Y.L."/>
            <person name="Li M.-W."/>
            <person name="Wong F.-L."/>
            <person name="Chan T.-F."/>
            <person name="Lam H.-M."/>
        </authorList>
    </citation>
    <scope>NUCLEOTIDE SEQUENCE [LARGE SCALE GENOMIC DNA]</scope>
    <source>
        <strain evidence="3">cv. W05</strain>
        <tissue evidence="2">Hypocotyl of etiolated seedlings</tissue>
    </source>
</reference>
<dbReference type="Pfam" id="PF04043">
    <property type="entry name" value="PMEI"/>
    <property type="match status" value="1"/>
</dbReference>
<name>A0A445JFR5_GLYSO</name>
<dbReference type="EMBL" id="QZWG01000008">
    <property type="protein sequence ID" value="RZB97281.1"/>
    <property type="molecule type" value="Genomic_DNA"/>
</dbReference>
<comment type="caution">
    <text evidence="2">The sequence shown here is derived from an EMBL/GenBank/DDBJ whole genome shotgun (WGS) entry which is preliminary data.</text>
</comment>
<dbReference type="Gene3D" id="1.20.140.40">
    <property type="entry name" value="Invertase/pectin methylesterase inhibitor family protein"/>
    <property type="match status" value="1"/>
</dbReference>
<keyword evidence="3" id="KW-1185">Reference proteome</keyword>
<evidence type="ECO:0000259" key="1">
    <source>
        <dbReference type="Pfam" id="PF04043"/>
    </source>
</evidence>
<protein>
    <recommendedName>
        <fullName evidence="1">Pectinesterase inhibitor domain-containing protein</fullName>
    </recommendedName>
</protein>
<sequence>MTTHYKLIQTTTPRTRIMNMAFFMNMPGVAVLLLLLILPPPLFIAADNKLIQTLCHNSETPETCMRCVQSSKKAVNVNSTVGVAMIVINCIKDKANALALNMTKLASTSNGHLKSICKKCAKDYGHHIAKKEFFSSKHALRNHRYDKAESAVARALSIDLACHSILTSLHHDEVPSHVFDGMKTYEELSEAACRIMEKIYE</sequence>
<dbReference type="Proteomes" id="UP000289340">
    <property type="component" value="Chromosome 8"/>
</dbReference>
<dbReference type="InterPro" id="IPR006501">
    <property type="entry name" value="Pectinesterase_inhib_dom"/>
</dbReference>
<gene>
    <name evidence="2" type="ORF">D0Y65_020784</name>
</gene>
<dbReference type="AlphaFoldDB" id="A0A445JFR5"/>
<feature type="domain" description="Pectinesterase inhibitor" evidence="1">
    <location>
        <begin position="49"/>
        <end position="176"/>
    </location>
</feature>
<dbReference type="SUPFAM" id="SSF101148">
    <property type="entry name" value="Plant invertase/pectin methylesterase inhibitor"/>
    <property type="match status" value="1"/>
</dbReference>
<proteinExistence type="predicted"/>
<dbReference type="Gramene" id="XM_028386598.1">
    <property type="protein sequence ID" value="XP_028242399.1"/>
    <property type="gene ID" value="LOC114420886"/>
</dbReference>